<proteinExistence type="inferred from homology"/>
<dbReference type="InterPro" id="IPR037066">
    <property type="entry name" value="Plug_dom_sf"/>
</dbReference>
<accession>A0ABW8J6G7</accession>
<evidence type="ECO:0000313" key="9">
    <source>
        <dbReference type="EMBL" id="MFK2877870.1"/>
    </source>
</evidence>
<dbReference type="EMBL" id="JADIKK010000008">
    <property type="protein sequence ID" value="MFK2877870.1"/>
    <property type="molecule type" value="Genomic_DNA"/>
</dbReference>
<evidence type="ECO:0000313" key="10">
    <source>
        <dbReference type="Proteomes" id="UP001620339"/>
    </source>
</evidence>
<keyword evidence="2 4" id="KW-0472">Membrane</keyword>
<keyword evidence="4" id="KW-0798">TonB box</keyword>
<keyword evidence="9" id="KW-0675">Receptor</keyword>
<feature type="domain" description="TonB-dependent receptor-like beta-barrel" evidence="7">
    <location>
        <begin position="351"/>
        <end position="948"/>
    </location>
</feature>
<comment type="caution">
    <text evidence="9">The sequence shown here is derived from an EMBL/GenBank/DDBJ whole genome shotgun (WGS) entry which is preliminary data.</text>
</comment>
<dbReference type="InterPro" id="IPR000531">
    <property type="entry name" value="Beta-barrel_TonB"/>
</dbReference>
<dbReference type="InterPro" id="IPR012910">
    <property type="entry name" value="Plug_dom"/>
</dbReference>
<sequence length="982" mass="105531">MLMKHKLLAMAIATACFGACAVANAATAPAAQQQDTQATSQGTTTGTSANSQSDGQNKKDKEKAKQMQAVQVNGFVSSIENSTALKKNADTIVEAVSAEQVGKLPGASIADALGRLPGIAAQDVDGRPQVLNIHGLGPDFSNVLINGGQQVSTNNNRDVALDQYPSSWFDNVVVHLSPEADLIGQGMAGTTDMHTIRPLDKSGPEAAVNAKYIWNSMSQLAPGEGEGVSNKGYNVNGVWVDQFADHTFGVTLGVDLENNPTQIEHQAPWGYLADSNGDQVIGGSKNYGITDSMKRNGLLATFEWQPNEHYTSTLDLTYDNFKETQVAKGMELPFLWGNGAIKPGPTLVPGNVENGFVQSGTYQNIDPVIRNDFNSTTARVYNFNWDNKFTINEDWSIDADANYSRATRQDVNLESYSGTGYYDAAAGTRGQPGNFGFAELPDGMLYAVPSLDYTQGVVLTDPQAWGSGSNVVQAGFINAPHTVDWLANFRVAVERDFDSGIFSSLKFGLSDTTRTKTYNITQDFLTLGGGTLSSGNAVMTAPFSGSTCSPLAWMGMGSEECYNPFSLIDNGTLVEVPTFMSSLPLPPDWRVHERDFNPYLQFNLDTTLGAVALRGNFGIQIAHTDQTSDGERVAPGSALTGGQTQLIPVTGGTSYTRYLPSANLIFGFTDNDDLRVSAARTMAQPRMDQMNASQSVSGNITNLASTNPNQAFFSSTGGNAALLPTMADNYNISYEHYFSGPITGGYQCNDADQKNSDLCRNGGGGGYIAVSAYFLSLHDYIDPNAAYLYDFSAFIPNYLTSAQQAQLGTPYGIVSGPTNDGHGFIRGEEVTLNLPFNLLTPVLDGFGTILTGTHNDSSLVYGSNPTPITVPGLSKWVAHGTLYYQHNGFEARISDDYTSSFLGEVSGISASRIEQTLKGGSTYDAQVSYTFSSGTFKNLTLIATGSNLSNKIFSTYQNNDPRQVLIWERYGRTYSLGASYKF</sequence>
<dbReference type="PANTHER" id="PTHR40980:SF3">
    <property type="entry name" value="TONB-DEPENDENT RECEPTOR-LIKE BETA-BARREL DOMAIN-CONTAINING PROTEIN"/>
    <property type="match status" value="1"/>
</dbReference>
<keyword evidence="3" id="KW-0998">Cell outer membrane</keyword>
<name>A0ABW8J6G7_9GAMM</name>
<evidence type="ECO:0000256" key="4">
    <source>
        <dbReference type="RuleBase" id="RU003357"/>
    </source>
</evidence>
<feature type="domain" description="TonB-dependent receptor plug" evidence="8">
    <location>
        <begin position="87"/>
        <end position="189"/>
    </location>
</feature>
<evidence type="ECO:0000256" key="6">
    <source>
        <dbReference type="SAM" id="SignalP"/>
    </source>
</evidence>
<protein>
    <submittedName>
        <fullName evidence="9">TonB-dependent receptor</fullName>
    </submittedName>
</protein>
<dbReference type="Pfam" id="PF00593">
    <property type="entry name" value="TonB_dep_Rec_b-barrel"/>
    <property type="match status" value="1"/>
</dbReference>
<keyword evidence="6" id="KW-0732">Signal</keyword>
<dbReference type="NCBIfam" id="TIGR01782">
    <property type="entry name" value="TonB-Xanth-Caul"/>
    <property type="match status" value="1"/>
</dbReference>
<comment type="similarity">
    <text evidence="4">Belongs to the TonB-dependent receptor family.</text>
</comment>
<gene>
    <name evidence="9" type="ORF">ISP25_12380</name>
</gene>
<feature type="compositionally biased region" description="Low complexity" evidence="5">
    <location>
        <begin position="29"/>
        <end position="52"/>
    </location>
</feature>
<dbReference type="SUPFAM" id="SSF56935">
    <property type="entry name" value="Porins"/>
    <property type="match status" value="1"/>
</dbReference>
<feature type="region of interest" description="Disordered" evidence="5">
    <location>
        <begin position="29"/>
        <end position="67"/>
    </location>
</feature>
<evidence type="ECO:0000259" key="7">
    <source>
        <dbReference type="Pfam" id="PF00593"/>
    </source>
</evidence>
<feature type="compositionally biased region" description="Basic and acidic residues" evidence="5">
    <location>
        <begin position="56"/>
        <end position="65"/>
    </location>
</feature>
<feature type="chain" id="PRO_5046874705" evidence="6">
    <location>
        <begin position="26"/>
        <end position="982"/>
    </location>
</feature>
<evidence type="ECO:0000256" key="1">
    <source>
        <dbReference type="ARBA" id="ARBA00004442"/>
    </source>
</evidence>
<evidence type="ECO:0000256" key="5">
    <source>
        <dbReference type="SAM" id="MobiDB-lite"/>
    </source>
</evidence>
<dbReference type="InterPro" id="IPR036942">
    <property type="entry name" value="Beta-barrel_TonB_sf"/>
</dbReference>
<evidence type="ECO:0000256" key="3">
    <source>
        <dbReference type="ARBA" id="ARBA00023237"/>
    </source>
</evidence>
<evidence type="ECO:0000259" key="8">
    <source>
        <dbReference type="Pfam" id="PF07715"/>
    </source>
</evidence>
<comment type="subcellular location">
    <subcellularLocation>
        <location evidence="1 4">Cell outer membrane</location>
    </subcellularLocation>
</comment>
<dbReference type="Gene3D" id="2.40.170.20">
    <property type="entry name" value="TonB-dependent receptor, beta-barrel domain"/>
    <property type="match status" value="1"/>
</dbReference>
<feature type="signal peptide" evidence="6">
    <location>
        <begin position="1"/>
        <end position="25"/>
    </location>
</feature>
<organism evidence="9 10">
    <name type="scientific">Rhodanobacter hydrolyticus</name>
    <dbReference type="NCBI Taxonomy" id="2250595"/>
    <lineage>
        <taxon>Bacteria</taxon>
        <taxon>Pseudomonadati</taxon>
        <taxon>Pseudomonadota</taxon>
        <taxon>Gammaproteobacteria</taxon>
        <taxon>Lysobacterales</taxon>
        <taxon>Rhodanobacteraceae</taxon>
        <taxon>Rhodanobacter</taxon>
    </lineage>
</organism>
<dbReference type="InterPro" id="IPR010104">
    <property type="entry name" value="TonB_rcpt_bac"/>
</dbReference>
<dbReference type="Proteomes" id="UP001620339">
    <property type="component" value="Unassembled WGS sequence"/>
</dbReference>
<dbReference type="Pfam" id="PF07715">
    <property type="entry name" value="Plug"/>
    <property type="match status" value="1"/>
</dbReference>
<dbReference type="PANTHER" id="PTHR40980">
    <property type="entry name" value="PLUG DOMAIN-CONTAINING PROTEIN"/>
    <property type="match status" value="1"/>
</dbReference>
<reference evidence="9 10" key="1">
    <citation type="submission" date="2020-10" db="EMBL/GenBank/DDBJ databases">
        <title>Phylogeny of dyella-like bacteria.</title>
        <authorList>
            <person name="Fu J."/>
        </authorList>
    </citation>
    <scope>NUCLEOTIDE SEQUENCE [LARGE SCALE GENOMIC DNA]</scope>
    <source>
        <strain evidence="9 10">KACC 19113</strain>
    </source>
</reference>
<dbReference type="RefSeq" id="WP_404614281.1">
    <property type="nucleotide sequence ID" value="NZ_JADIKK010000008.1"/>
</dbReference>
<dbReference type="Gene3D" id="2.170.130.10">
    <property type="entry name" value="TonB-dependent receptor, plug domain"/>
    <property type="match status" value="1"/>
</dbReference>
<evidence type="ECO:0000256" key="2">
    <source>
        <dbReference type="ARBA" id="ARBA00023136"/>
    </source>
</evidence>
<keyword evidence="10" id="KW-1185">Reference proteome</keyword>